<dbReference type="Gene3D" id="3.55.50.10">
    <property type="entry name" value="Baseplate protein-like domains"/>
    <property type="match status" value="1"/>
</dbReference>
<dbReference type="PANTHER" id="PTHR32305">
    <property type="match status" value="1"/>
</dbReference>
<organism evidence="6 7">
    <name type="scientific">Parasulfitobacter algicola</name>
    <dbReference type="NCBI Taxonomy" id="2614809"/>
    <lineage>
        <taxon>Bacteria</taxon>
        <taxon>Pseudomonadati</taxon>
        <taxon>Pseudomonadota</taxon>
        <taxon>Alphaproteobacteria</taxon>
        <taxon>Rhodobacterales</taxon>
        <taxon>Roseobacteraceae</taxon>
        <taxon>Parasulfitobacter</taxon>
    </lineage>
</organism>
<comment type="similarity">
    <text evidence="2">Belongs to the VgrG protein family.</text>
</comment>
<dbReference type="SUPFAM" id="SSF69279">
    <property type="entry name" value="Phage tail proteins"/>
    <property type="match status" value="2"/>
</dbReference>
<protein>
    <submittedName>
        <fullName evidence="6">Type VI secretion system tip protein VgrG</fullName>
    </submittedName>
</protein>
<dbReference type="Pfam" id="PF05954">
    <property type="entry name" value="Phage_GPD"/>
    <property type="match status" value="1"/>
</dbReference>
<keyword evidence="7" id="KW-1185">Reference proteome</keyword>
<feature type="domain" description="Gp5/Type VI secretion system Vgr protein OB-fold" evidence="4">
    <location>
        <begin position="393"/>
        <end position="460"/>
    </location>
</feature>
<dbReference type="InterPro" id="IPR006531">
    <property type="entry name" value="Gp5/Vgr_OB"/>
</dbReference>
<evidence type="ECO:0000313" key="7">
    <source>
        <dbReference type="Proteomes" id="UP000777935"/>
    </source>
</evidence>
<feature type="domain" description="Gp5/Type VI secretion system Vgr C-terminal trimerisation" evidence="5">
    <location>
        <begin position="479"/>
        <end position="587"/>
    </location>
</feature>
<reference evidence="6 7" key="1">
    <citation type="submission" date="2020-06" db="EMBL/GenBank/DDBJ databases">
        <title>Sulfitobacter algicola sp. nov., isolated from green algae.</title>
        <authorList>
            <person name="Wang C."/>
        </authorList>
    </citation>
    <scope>NUCLEOTIDE SEQUENCE [LARGE SCALE GENOMIC DNA]</scope>
    <source>
        <strain evidence="6 7">1151</strain>
    </source>
</reference>
<sequence length="696" mass="77394">MNVADFIQSDRVLRLNGLLGSDQLLAEQLTLRESMNDLFQITLNVRSKENNIAPDQVVGKLADISLELGDGKLRIWNALVTQMSAGPQIARGLYKYTLVLRPQLWLLSQKSDCRIWQDKTSVEVCEILLSEHGLPAPVTKGVVTKPNPQHYSVQYNETDLDYLLRRLEEDGIFYWFEHEEGKHVLHIANHASGYTDGQDVRYEMGSADRAHINRFETSFNYIPGVHSGRDWNFQTPGSVPGANAPSLHNLPKNAQYDRYTFHHTGGYGSGAASDQIDDASVERQAKLRMQADEAQYQRVEGGGDVRTLVPGGKFTPFDVTDPENKFEEHCILAIEHHVIESGYETGSAQATYNNRFLALPATTPATPHHTTPRPRIDGTQVAIVAGPDGEEIHPDDYGRIKVWFPWDRRAKKDGSDTCWMRVTQNWAGAGWGGQVIPRIGMEVMVTYLDGDPDRPIVTGVVPNAEQKVPYDLPANKTKSVFRTQTHKGSGFNELSFEDEAEQEMIYMHGQKDQQIDILNDRTKTIGNDQMESVGRDKSITVGQDHTENVVRDARHTIGRDVTYNVTQTQQEKYGKDHVHYVGNIHKQDIYADHLLSVGRNVEETVKGKYVLNVNQSITNNTKHHVLMAFDKFEIKGPGGKITIDSSGITLEAAKINLKGSVSMGGSGGAQVPTLAGAANDALPLCEECLAQKGEDS</sequence>
<dbReference type="Pfam" id="PF22178">
    <property type="entry name" value="Gp5_trimer_C"/>
    <property type="match status" value="1"/>
</dbReference>
<dbReference type="InterPro" id="IPR037026">
    <property type="entry name" value="Vgr_OB-fold_dom_sf"/>
</dbReference>
<dbReference type="InterPro" id="IPR054030">
    <property type="entry name" value="Gp5_Vgr_C"/>
</dbReference>
<comment type="subcellular location">
    <subcellularLocation>
        <location evidence="1">Secreted</location>
    </subcellularLocation>
</comment>
<dbReference type="Gene3D" id="2.40.50.230">
    <property type="entry name" value="Gp5 N-terminal domain"/>
    <property type="match status" value="1"/>
</dbReference>
<gene>
    <name evidence="6" type="primary">tssI</name>
    <name evidence="6" type="ORF">HRQ87_08250</name>
</gene>
<dbReference type="Gene3D" id="4.10.220.110">
    <property type="match status" value="1"/>
</dbReference>
<comment type="caution">
    <text evidence="6">The sequence shown here is derived from an EMBL/GenBank/DDBJ whole genome shotgun (WGS) entry which is preliminary data.</text>
</comment>
<dbReference type="NCBIfam" id="TIGR01646">
    <property type="entry name" value="vgr_GE"/>
    <property type="match status" value="1"/>
</dbReference>
<evidence type="ECO:0000256" key="2">
    <source>
        <dbReference type="ARBA" id="ARBA00005558"/>
    </source>
</evidence>
<accession>A0ABX2IUQ8</accession>
<keyword evidence="3" id="KW-0964">Secreted</keyword>
<dbReference type="PANTHER" id="PTHR32305:SF15">
    <property type="entry name" value="PROTEIN RHSA-RELATED"/>
    <property type="match status" value="1"/>
</dbReference>
<evidence type="ECO:0000256" key="1">
    <source>
        <dbReference type="ARBA" id="ARBA00004613"/>
    </source>
</evidence>
<dbReference type="Proteomes" id="UP000777935">
    <property type="component" value="Unassembled WGS sequence"/>
</dbReference>
<dbReference type="InterPro" id="IPR017847">
    <property type="entry name" value="T6SS_RhsGE_Vgr_subset"/>
</dbReference>
<proteinExistence type="inferred from homology"/>
<name>A0ABX2IUQ8_9RHOB</name>
<dbReference type="InterPro" id="IPR006533">
    <property type="entry name" value="T6SS_Vgr_RhsGE"/>
</dbReference>
<dbReference type="SUPFAM" id="SSF69255">
    <property type="entry name" value="gp5 N-terminal domain-like"/>
    <property type="match status" value="1"/>
</dbReference>
<evidence type="ECO:0000259" key="5">
    <source>
        <dbReference type="Pfam" id="PF22178"/>
    </source>
</evidence>
<dbReference type="InterPro" id="IPR050708">
    <property type="entry name" value="T6SS_VgrG/RHS"/>
</dbReference>
<dbReference type="NCBIfam" id="TIGR03361">
    <property type="entry name" value="VI_Rhs_Vgr"/>
    <property type="match status" value="1"/>
</dbReference>
<dbReference type="Gene3D" id="2.30.110.50">
    <property type="match status" value="1"/>
</dbReference>
<evidence type="ECO:0000259" key="4">
    <source>
        <dbReference type="Pfam" id="PF04717"/>
    </source>
</evidence>
<dbReference type="EMBL" id="JABUFE010000003">
    <property type="protein sequence ID" value="NSX54790.1"/>
    <property type="molecule type" value="Genomic_DNA"/>
</dbReference>
<dbReference type="SUPFAM" id="SSF69349">
    <property type="entry name" value="Phage fibre proteins"/>
    <property type="match status" value="1"/>
</dbReference>
<evidence type="ECO:0000256" key="3">
    <source>
        <dbReference type="ARBA" id="ARBA00022525"/>
    </source>
</evidence>
<dbReference type="Pfam" id="PF04717">
    <property type="entry name" value="Phage_base_V"/>
    <property type="match status" value="1"/>
</dbReference>
<evidence type="ECO:0000313" key="6">
    <source>
        <dbReference type="EMBL" id="NSX54790.1"/>
    </source>
</evidence>